<accession>A0A6J5RJK4</accession>
<sequence>MATTRKSGTVSAKGTKLVQNAPVAQTQQPANAALQQTAAAQAIGPTQQPAAAPQQNAGLVALAQHTHAAAAGAAGTVQAATAPSAGTQTRLAVQAAGPAAGFAAVGVNGRKWPALGPVTQQIWQAALAYQLASPTQALPSAGKNSTYTVALVAAGVKATSVSCGLTQYKAYTGQNKGAAPLTLAQLQALATANAS</sequence>
<evidence type="ECO:0000313" key="1">
    <source>
        <dbReference type="EMBL" id="CAB4194367.1"/>
    </source>
</evidence>
<organism evidence="1">
    <name type="scientific">uncultured Caudovirales phage</name>
    <dbReference type="NCBI Taxonomy" id="2100421"/>
    <lineage>
        <taxon>Viruses</taxon>
        <taxon>Duplodnaviria</taxon>
        <taxon>Heunggongvirae</taxon>
        <taxon>Uroviricota</taxon>
        <taxon>Caudoviricetes</taxon>
        <taxon>Peduoviridae</taxon>
        <taxon>Maltschvirus</taxon>
        <taxon>Maltschvirus maltsch</taxon>
    </lineage>
</organism>
<dbReference type="EMBL" id="LR797210">
    <property type="protein sequence ID" value="CAB4194367.1"/>
    <property type="molecule type" value="Genomic_DNA"/>
</dbReference>
<reference evidence="1" key="1">
    <citation type="submission" date="2020-05" db="EMBL/GenBank/DDBJ databases">
        <authorList>
            <person name="Chiriac C."/>
            <person name="Salcher M."/>
            <person name="Ghai R."/>
            <person name="Kavagutti S V."/>
        </authorList>
    </citation>
    <scope>NUCLEOTIDE SEQUENCE</scope>
</reference>
<gene>
    <name evidence="1" type="ORF">UFOVP1254_25</name>
</gene>
<protein>
    <submittedName>
        <fullName evidence="1">Uncharacterized protein</fullName>
    </submittedName>
</protein>
<name>A0A6J5RJK4_9CAUD</name>
<proteinExistence type="predicted"/>